<proteinExistence type="predicted"/>
<gene>
    <name evidence="2" type="ORF">EI684_17370</name>
</gene>
<evidence type="ECO:0000313" key="2">
    <source>
        <dbReference type="EMBL" id="RRR68636.1"/>
    </source>
</evidence>
<dbReference type="EMBL" id="RSAS01000704">
    <property type="protein sequence ID" value="RRR68636.1"/>
    <property type="molecule type" value="Genomic_DNA"/>
</dbReference>
<dbReference type="Proteomes" id="UP000280307">
    <property type="component" value="Unassembled WGS sequence"/>
</dbReference>
<name>A0A426TU78_9CHLR</name>
<dbReference type="InterPro" id="IPR018911">
    <property type="entry name" value="Gmad2_Ig-like_dom"/>
</dbReference>
<evidence type="ECO:0000259" key="1">
    <source>
        <dbReference type="Pfam" id="PF10648"/>
    </source>
</evidence>
<dbReference type="AlphaFoldDB" id="A0A426TU78"/>
<sequence>MSNNLWCSDAVLVGKKLRVTHHSSLITMHLLQPLRVSFLLGCLLIGLSGCAFFGQRNEVVQPSAAPALLPTASIEVTPVVTSTTQSEAAVEQMITITSPPPRTLVGSPLTLTGQTRVPPTSRSLNYVLRDAAGALLGQGSFPTTLNEAGGANFAASLTFNLPPEGGTVSLEVFEPGSGSAPPLATSRLDLVVAPPQAIVIDSPPPGTQVGSPLTIAGRTARHPFDGVLRYRVLDLSGRELGTGTFPVTGAPGGPSSFSAALNFTMPADGGRISVELLDQHSADNQLAANARLELNVAAQPQQIIITSPDPNQEVGSPLTATGRTVRMPQGSQLSYLVRDQLGQPLGNGMFGLTSQPEGGASFSAQVFFSLPPGGGPISLELRELDPASEAVRASSVLMLSVASPAATATPIVTPTPTAIPTATPVPRQSITIETPASDTLVGSPVVISGRVALYPQFRELYYVIRTPSRETLGQGSFPLGGQPGATNIPYSASLSFAEPAQAGNIIVEVYDRDGVGQVITSALVQLRVAEREQ</sequence>
<feature type="domain" description="Bacterial spore germination immunoglobulin-like" evidence="1">
    <location>
        <begin position="198"/>
        <end position="279"/>
    </location>
</feature>
<reference evidence="2 3" key="1">
    <citation type="submission" date="2018-12" db="EMBL/GenBank/DDBJ databases">
        <title>Genome Sequence of Candidatus Viridilinea halotolerans isolated from saline sulfide-rich spring.</title>
        <authorList>
            <person name="Grouzdev D.S."/>
            <person name="Burganskaya E.I."/>
            <person name="Krutkina M.S."/>
            <person name="Sukhacheva M.V."/>
            <person name="Gorlenko V.M."/>
        </authorList>
    </citation>
    <scope>NUCLEOTIDE SEQUENCE [LARGE SCALE GENOMIC DNA]</scope>
    <source>
        <strain evidence="2">Chok-6</strain>
    </source>
</reference>
<evidence type="ECO:0000313" key="3">
    <source>
        <dbReference type="Proteomes" id="UP000280307"/>
    </source>
</evidence>
<accession>A0A426TU78</accession>
<comment type="caution">
    <text evidence="2">The sequence shown here is derived from an EMBL/GenBank/DDBJ whole genome shotgun (WGS) entry which is preliminary data.</text>
</comment>
<organism evidence="2 3">
    <name type="scientific">Candidatus Viridilinea halotolerans</name>
    <dbReference type="NCBI Taxonomy" id="2491704"/>
    <lineage>
        <taxon>Bacteria</taxon>
        <taxon>Bacillati</taxon>
        <taxon>Chloroflexota</taxon>
        <taxon>Chloroflexia</taxon>
        <taxon>Chloroflexales</taxon>
        <taxon>Chloroflexineae</taxon>
        <taxon>Oscillochloridaceae</taxon>
        <taxon>Candidatus Viridilinea</taxon>
    </lineage>
</organism>
<dbReference type="Pfam" id="PF10648">
    <property type="entry name" value="Gmad2"/>
    <property type="match status" value="1"/>
</dbReference>
<protein>
    <recommendedName>
        <fullName evidence="1">Bacterial spore germination immunoglobulin-like domain-containing protein</fullName>
    </recommendedName>
</protein>